<sequence>MEKLALPTKRGSVLTGVLFDSPTKKASTVVIAITGIHGNFYSNPFYVNIGNTLSKAGIDFIYAQTADAFGEMLTVNVKTGQEELIGSWNEDFNNTDEDIEAYLGYAYQKGYQNIILAGHSLGANKVIYYLSRHHDPRIKHFIFLSPANLEHLTSVVTEEEKQAILEQRHQGNGNKRMSFNLLGWIPGTANTDYQWVFDNILNNVHVEPDKDFSQIAAIDQTGAMIIGTYDRFTYGDPTNFLQNINNHMKTAKQNKLIYIPKTGHTYQQKEQQLANQLLKLLKEWGY</sequence>
<dbReference type="RefSeq" id="WP_104688304.1">
    <property type="nucleotide sequence ID" value="NZ_PNFV01000002.1"/>
</dbReference>
<dbReference type="GO" id="GO:0016787">
    <property type="term" value="F:hydrolase activity"/>
    <property type="evidence" value="ECO:0007669"/>
    <property type="project" value="UniProtKB-KW"/>
</dbReference>
<dbReference type="Gene3D" id="3.40.50.1820">
    <property type="entry name" value="alpha/beta hydrolase"/>
    <property type="match status" value="1"/>
</dbReference>
<evidence type="ECO:0000313" key="2">
    <source>
        <dbReference type="Proteomes" id="UP000239920"/>
    </source>
</evidence>
<name>A0A2J6NPF6_9LACO</name>
<dbReference type="AlphaFoldDB" id="A0A2J6NPF6"/>
<keyword evidence="1" id="KW-0378">Hydrolase</keyword>
<gene>
    <name evidence="1" type="ORF">CK797_02880</name>
</gene>
<dbReference type="Pfam" id="PF08538">
    <property type="entry name" value="DUF1749"/>
    <property type="match status" value="1"/>
</dbReference>
<reference evidence="1 2" key="1">
    <citation type="submission" date="2017-09" db="EMBL/GenBank/DDBJ databases">
        <title>Bacterial strain isolated from the female urinary microbiota.</title>
        <authorList>
            <person name="Thomas-White K."/>
            <person name="Kumar N."/>
            <person name="Forster S."/>
            <person name="Putonti C."/>
            <person name="Lawley T."/>
            <person name="Wolfe A.J."/>
        </authorList>
    </citation>
    <scope>NUCLEOTIDE SEQUENCE [LARGE SCALE GENOMIC DNA]</scope>
    <source>
        <strain evidence="1 2">UMB0683</strain>
    </source>
</reference>
<dbReference type="OrthoDB" id="5672220at2"/>
<dbReference type="InterPro" id="IPR013744">
    <property type="entry name" value="SidJ"/>
</dbReference>
<dbReference type="EMBL" id="PNFV01000002">
    <property type="protein sequence ID" value="PMB83207.1"/>
    <property type="molecule type" value="Genomic_DNA"/>
</dbReference>
<accession>A0A2J6NPF6</accession>
<organism evidence="1 2">
    <name type="scientific">Limosilactobacillus pontis</name>
    <dbReference type="NCBI Taxonomy" id="35787"/>
    <lineage>
        <taxon>Bacteria</taxon>
        <taxon>Bacillati</taxon>
        <taxon>Bacillota</taxon>
        <taxon>Bacilli</taxon>
        <taxon>Lactobacillales</taxon>
        <taxon>Lactobacillaceae</taxon>
        <taxon>Limosilactobacillus</taxon>
    </lineage>
</organism>
<proteinExistence type="predicted"/>
<dbReference type="InterPro" id="IPR029058">
    <property type="entry name" value="AB_hydrolase_fold"/>
</dbReference>
<evidence type="ECO:0000313" key="1">
    <source>
        <dbReference type="EMBL" id="PMB83207.1"/>
    </source>
</evidence>
<comment type="caution">
    <text evidence="1">The sequence shown here is derived from an EMBL/GenBank/DDBJ whole genome shotgun (WGS) entry which is preliminary data.</text>
</comment>
<dbReference type="SUPFAM" id="SSF53474">
    <property type="entry name" value="alpha/beta-Hydrolases"/>
    <property type="match status" value="1"/>
</dbReference>
<dbReference type="Proteomes" id="UP000239920">
    <property type="component" value="Unassembled WGS sequence"/>
</dbReference>
<protein>
    <submittedName>
        <fullName evidence="1">Alpha/beta hydrolase</fullName>
    </submittedName>
</protein>